<dbReference type="AlphaFoldDB" id="A0A832SJK5"/>
<accession>A0A832SJK5</accession>
<proteinExistence type="predicted"/>
<evidence type="ECO:0000313" key="1">
    <source>
        <dbReference type="EMBL" id="HII59112.1"/>
    </source>
</evidence>
<protein>
    <submittedName>
        <fullName evidence="1">Uncharacterized protein</fullName>
    </submittedName>
</protein>
<dbReference type="Proteomes" id="UP000645676">
    <property type="component" value="Unassembled WGS sequence"/>
</dbReference>
<organism evidence="1 2">
    <name type="scientific">Methanocaldococcus jannaschii</name>
    <dbReference type="NCBI Taxonomy" id="2190"/>
    <lineage>
        <taxon>Archaea</taxon>
        <taxon>Methanobacteriati</taxon>
        <taxon>Methanobacteriota</taxon>
        <taxon>Methanomada group</taxon>
        <taxon>Methanococci</taxon>
        <taxon>Methanococcales</taxon>
        <taxon>Methanocaldococcaceae</taxon>
        <taxon>Methanocaldococcus</taxon>
    </lineage>
</organism>
<reference evidence="1" key="1">
    <citation type="journal article" date="2020" name="bioRxiv">
        <title>A rank-normalized archaeal taxonomy based on genome phylogeny resolves widespread incomplete and uneven classifications.</title>
        <authorList>
            <person name="Rinke C."/>
            <person name="Chuvochina M."/>
            <person name="Mussig A.J."/>
            <person name="Chaumeil P.-A."/>
            <person name="Waite D.W."/>
            <person name="Whitman W.B."/>
            <person name="Parks D.H."/>
            <person name="Hugenholtz P."/>
        </authorList>
    </citation>
    <scope>NUCLEOTIDE SEQUENCE</scope>
    <source>
        <strain evidence="1">UBA8849</strain>
    </source>
</reference>
<dbReference type="EMBL" id="DUJR01000003">
    <property type="protein sequence ID" value="HII59112.1"/>
    <property type="molecule type" value="Genomic_DNA"/>
</dbReference>
<comment type="caution">
    <text evidence="1">The sequence shown here is derived from an EMBL/GenBank/DDBJ whole genome shotgun (WGS) entry which is preliminary data.</text>
</comment>
<gene>
    <name evidence="1" type="ORF">HA335_00800</name>
</gene>
<sequence>MPLPEYGTDNSDNFVRFIYFEIKKNSVKPPSFPKLGKYLENHCKGGDYMCVINNYIYFLIIIDLEYLVKWIKCYSDNVLKGTIKLLTNYYSKLYYIKLSLSHWLFSLCNLPLEDEMLFLSCGSLVKYQDASTHKLYKLEYLTKLILGYNRINVDNCICSIKVFAISTFERFLYHEFENNAFKLIMLHKRTSFNVYKVKTSKIALLNILEKIGRTYKRYLHTLKTPKNLTTTEVVRHG</sequence>
<evidence type="ECO:0000313" key="2">
    <source>
        <dbReference type="Proteomes" id="UP000645676"/>
    </source>
</evidence>
<dbReference type="SMR" id="A0A832SJK5"/>
<name>A0A832SJK5_9EURY</name>